<dbReference type="InterPro" id="IPR037136">
    <property type="entry name" value="RNA3'_phos_cyclase_dom_sf"/>
</dbReference>
<dbReference type="Gramene" id="EFJ27603">
    <property type="protein sequence ID" value="EFJ27603"/>
    <property type="gene ID" value="SELMODRAFT_411741"/>
</dbReference>
<dbReference type="AlphaFoldDB" id="D8RIW6"/>
<dbReference type="SUPFAM" id="SSF82199">
    <property type="entry name" value="SET domain"/>
    <property type="match status" value="1"/>
</dbReference>
<dbReference type="HOGENOM" id="CLU_274576_0_0_1"/>
<name>D8RIW6_SELML</name>
<dbReference type="InterPro" id="IPR019734">
    <property type="entry name" value="TPR_rpt"/>
</dbReference>
<dbReference type="Proteomes" id="UP000001514">
    <property type="component" value="Unassembled WGS sequence"/>
</dbReference>
<gene>
    <name evidence="2" type="ORF">SELMODRAFT_411741</name>
</gene>
<evidence type="ECO:0000313" key="3">
    <source>
        <dbReference type="Proteomes" id="UP000001514"/>
    </source>
</evidence>
<dbReference type="EMBL" id="GL377581">
    <property type="protein sequence ID" value="EFJ27603.1"/>
    <property type="molecule type" value="Genomic_DNA"/>
</dbReference>
<dbReference type="Gene3D" id="1.25.40.10">
    <property type="entry name" value="Tetratricopeptide repeat domain"/>
    <property type="match status" value="1"/>
</dbReference>
<dbReference type="PANTHER" id="PTHR47643">
    <property type="entry name" value="TPR DOMAIN PROTEIN (AFU_ORTHOLOGUE AFUA_5G12710)"/>
    <property type="match status" value="1"/>
</dbReference>
<protein>
    <recommendedName>
        <fullName evidence="1">SET domain-containing protein</fullName>
    </recommendedName>
</protein>
<dbReference type="eggNOG" id="KOG2084">
    <property type="taxonomic scope" value="Eukaryota"/>
</dbReference>
<dbReference type="Gene3D" id="3.65.10.20">
    <property type="entry name" value="RNA 3'-terminal phosphate cyclase domain"/>
    <property type="match status" value="1"/>
</dbReference>
<proteinExistence type="predicted"/>
<dbReference type="PROSITE" id="PS50280">
    <property type="entry name" value="SET"/>
    <property type="match status" value="1"/>
</dbReference>
<dbReference type="InterPro" id="IPR023797">
    <property type="entry name" value="RNA3'_phos_cyclase_dom"/>
</dbReference>
<dbReference type="KEGG" id="smo:SELMODRAFT_411741"/>
<organism evidence="3">
    <name type="scientific">Selaginella moellendorffii</name>
    <name type="common">Spikemoss</name>
    <dbReference type="NCBI Taxonomy" id="88036"/>
    <lineage>
        <taxon>Eukaryota</taxon>
        <taxon>Viridiplantae</taxon>
        <taxon>Streptophyta</taxon>
        <taxon>Embryophyta</taxon>
        <taxon>Tracheophyta</taxon>
        <taxon>Lycopodiopsida</taxon>
        <taxon>Selaginellales</taxon>
        <taxon>Selaginellaceae</taxon>
        <taxon>Selaginella</taxon>
    </lineage>
</organism>
<reference evidence="2 3" key="1">
    <citation type="journal article" date="2011" name="Science">
        <title>The Selaginella genome identifies genetic changes associated with the evolution of vascular plants.</title>
        <authorList>
            <person name="Banks J.A."/>
            <person name="Nishiyama T."/>
            <person name="Hasebe M."/>
            <person name="Bowman J.L."/>
            <person name="Gribskov M."/>
            <person name="dePamphilis C."/>
            <person name="Albert V.A."/>
            <person name="Aono N."/>
            <person name="Aoyama T."/>
            <person name="Ambrose B.A."/>
            <person name="Ashton N.W."/>
            <person name="Axtell M.J."/>
            <person name="Barker E."/>
            <person name="Barker M.S."/>
            <person name="Bennetzen J.L."/>
            <person name="Bonawitz N.D."/>
            <person name="Chapple C."/>
            <person name="Cheng C."/>
            <person name="Correa L.G."/>
            <person name="Dacre M."/>
            <person name="DeBarry J."/>
            <person name="Dreyer I."/>
            <person name="Elias M."/>
            <person name="Engstrom E.M."/>
            <person name="Estelle M."/>
            <person name="Feng L."/>
            <person name="Finet C."/>
            <person name="Floyd S.K."/>
            <person name="Frommer W.B."/>
            <person name="Fujita T."/>
            <person name="Gramzow L."/>
            <person name="Gutensohn M."/>
            <person name="Harholt J."/>
            <person name="Hattori M."/>
            <person name="Heyl A."/>
            <person name="Hirai T."/>
            <person name="Hiwatashi Y."/>
            <person name="Ishikawa M."/>
            <person name="Iwata M."/>
            <person name="Karol K.G."/>
            <person name="Koehler B."/>
            <person name="Kolukisaoglu U."/>
            <person name="Kubo M."/>
            <person name="Kurata T."/>
            <person name="Lalonde S."/>
            <person name="Li K."/>
            <person name="Li Y."/>
            <person name="Litt A."/>
            <person name="Lyons E."/>
            <person name="Manning G."/>
            <person name="Maruyama T."/>
            <person name="Michael T.P."/>
            <person name="Mikami K."/>
            <person name="Miyazaki S."/>
            <person name="Morinaga S."/>
            <person name="Murata T."/>
            <person name="Mueller-Roeber B."/>
            <person name="Nelson D.R."/>
            <person name="Obara M."/>
            <person name="Oguri Y."/>
            <person name="Olmstead R.G."/>
            <person name="Onodera N."/>
            <person name="Petersen B.L."/>
            <person name="Pils B."/>
            <person name="Prigge M."/>
            <person name="Rensing S.A."/>
            <person name="Riano-Pachon D.M."/>
            <person name="Roberts A.W."/>
            <person name="Sato Y."/>
            <person name="Scheller H.V."/>
            <person name="Schulz B."/>
            <person name="Schulz C."/>
            <person name="Shakirov E.V."/>
            <person name="Shibagaki N."/>
            <person name="Shinohara N."/>
            <person name="Shippen D.E."/>
            <person name="Soerensen I."/>
            <person name="Sotooka R."/>
            <person name="Sugimoto N."/>
            <person name="Sugita M."/>
            <person name="Sumikawa N."/>
            <person name="Tanurdzic M."/>
            <person name="Theissen G."/>
            <person name="Ulvskov P."/>
            <person name="Wakazuki S."/>
            <person name="Weng J.K."/>
            <person name="Willats W.W."/>
            <person name="Wipf D."/>
            <person name="Wolf P.G."/>
            <person name="Yang L."/>
            <person name="Zimmer A.D."/>
            <person name="Zhu Q."/>
            <person name="Mitros T."/>
            <person name="Hellsten U."/>
            <person name="Loque D."/>
            <person name="Otillar R."/>
            <person name="Salamov A."/>
            <person name="Schmutz J."/>
            <person name="Shapiro H."/>
            <person name="Lindquist E."/>
            <person name="Lucas S."/>
            <person name="Rokhsar D."/>
            <person name="Grigoriev I.V."/>
        </authorList>
    </citation>
    <scope>NUCLEOTIDE SEQUENCE [LARGE SCALE GENOMIC DNA]</scope>
</reference>
<evidence type="ECO:0000259" key="1">
    <source>
        <dbReference type="PROSITE" id="PS50280"/>
    </source>
</evidence>
<dbReference type="Gene3D" id="2.170.270.10">
    <property type="entry name" value="SET domain"/>
    <property type="match status" value="1"/>
</dbReference>
<dbReference type="InParanoid" id="D8RIW6"/>
<dbReference type="SUPFAM" id="SSF55205">
    <property type="entry name" value="EPT/RTPC-like"/>
    <property type="match status" value="1"/>
</dbReference>
<dbReference type="STRING" id="88036.D8RIW6"/>
<feature type="domain" description="SET" evidence="1">
    <location>
        <begin position="489"/>
        <end position="653"/>
    </location>
</feature>
<dbReference type="Pfam" id="PF01137">
    <property type="entry name" value="RTC"/>
    <property type="match status" value="1"/>
</dbReference>
<accession>D8RIW6</accession>
<dbReference type="PANTHER" id="PTHR47643:SF2">
    <property type="entry name" value="TPR DOMAIN PROTEIN (AFU_ORTHOLOGUE AFUA_5G12710)"/>
    <property type="match status" value="1"/>
</dbReference>
<dbReference type="SMART" id="SM00028">
    <property type="entry name" value="TPR"/>
    <property type="match status" value="3"/>
</dbReference>
<dbReference type="Pfam" id="PF00856">
    <property type="entry name" value="SET"/>
    <property type="match status" value="1"/>
</dbReference>
<dbReference type="InterPro" id="IPR011990">
    <property type="entry name" value="TPR-like_helical_dom_sf"/>
</dbReference>
<dbReference type="InterPro" id="IPR053209">
    <property type="entry name" value="Gramillin-biosynth_MTr"/>
</dbReference>
<evidence type="ECO:0000313" key="2">
    <source>
        <dbReference type="EMBL" id="EFJ27603.1"/>
    </source>
</evidence>
<dbReference type="GO" id="GO:0003824">
    <property type="term" value="F:catalytic activity"/>
    <property type="evidence" value="ECO:0007669"/>
    <property type="project" value="InterPro"/>
</dbReference>
<dbReference type="SUPFAM" id="SSF48452">
    <property type="entry name" value="TPR-like"/>
    <property type="match status" value="1"/>
</dbReference>
<keyword evidence="3" id="KW-1185">Reference proteome</keyword>
<sequence length="1167" mass="132238">MRPIYWGGIRRLTNFLLLYPKMHTALLTEDDTPGFWNEKCPRLWLASHEKMTPMRYRRKFFEAAKTSAFDPKVYILGESSSRASASELGGLMMQMKLDDRPSLRMRNFFVSASEILSEGPPTIRKNMGIELSNLPDDEIIARLFSDDRWKELRGKNEVTTYNQSKRVTIFIAVLCFWKGASTSGSAPASWESLPELKEDLYPGISPEAQKRQRLHSLITRAPRVIAFKLEDMNRLRKEQLSTSALSGTIEAFKLGGSNDFILYLSGPIEVRLLFVARSDSSLEELEALYPKGASVTVKKHFRLEGRCVVDNPGSVEITSCFPTTMELCQKTSSELRSLGNKHFLRKECLAAIELYNLSISKADNERDKLLALANAAECYLELENFFLALQNAEKALALADATENVPTSVKLLTRKGRALHGMLQYKDAVQAYKLALSRCSNGEAYNDQRAHLIKLMDKSEERDISDDLHRYLSRGCKSDDAPPFLDFVGPVELAPRKEGAIGLFATEDINPGKIVLLSNALGYVRDMYAEHAAVDVYVNHLRAALTSRRSWLQLHYLWSQIFDEDNARIPPMQVFKPNSDIDWTKKRAVETDKIRQILEHNFKLGFLGGVWTLPGFIAHSCRGNLCVVQVGPAKIFRANAKIVKGEELTYSYAPSLEMLPVALRHEFINWCRCWRCTTEMLYWRCGGPYESLCVRYLKHLREYRRVTEVNPKNRRQFMVEQELVQVAIDSEEILKYMTNSKLNKTVLRISFAPAYLLYFLYQDSAHPKVADEFCNDFMHATATNLESLETLTAGFLPTAFYPTMTKEEEKWKTVADMAIDFCFIMRYGASMTKSARVKFLKWKNIARNFGRWFHNDKMASLKSLCPGVWVLEVLEREEMSRRSKHDCEPRMQICRRMRFPMAHASNSCINGFSMEMWLSLSSQLRITNFFALESEILSELFKKNNNPYVEIIEVLFLDAFGKRVQAKKEGVTPGRIKSVAALGACCGLRFLPVGIANDSRDPCVDTFRTATLPMLKHFGVPIEFLELKVVACGAPPLGGSEVVLKVPIVPKSLTISGLWDLIGDKNDHRLHFKLRVRGYAFRSIRAPASRGPGDASSHGLLFILCALCPEDVSKVSVGKLSSYGIKTLQHIKEFLGVQFSIKLDPATGTALLTCIGSGFQNLYRKVS</sequence>
<dbReference type="InterPro" id="IPR046341">
    <property type="entry name" value="SET_dom_sf"/>
</dbReference>
<dbReference type="InterPro" id="IPR001214">
    <property type="entry name" value="SET_dom"/>
</dbReference>
<dbReference type="InterPro" id="IPR013792">
    <property type="entry name" value="RNA3'P_cycl/enolpyr_Trfase_a/b"/>
</dbReference>